<keyword evidence="3" id="KW-1133">Transmembrane helix</keyword>
<keyword evidence="3" id="KW-0472">Membrane</keyword>
<evidence type="ECO:0000313" key="4">
    <source>
        <dbReference type="EMBL" id="KRG20496.1"/>
    </source>
</evidence>
<dbReference type="Proteomes" id="UP000051497">
    <property type="component" value="Unassembled WGS sequence"/>
</dbReference>
<dbReference type="EMBL" id="LKAJ02000001">
    <property type="protein sequence ID" value="MCS5712211.1"/>
    <property type="molecule type" value="Genomic_DNA"/>
</dbReference>
<keyword evidence="6" id="KW-1185">Reference proteome</keyword>
<evidence type="ECO:0000256" key="3">
    <source>
        <dbReference type="SAM" id="Phobius"/>
    </source>
</evidence>
<dbReference type="EMBL" id="LKAJ01000011">
    <property type="protein sequence ID" value="KRG20496.1"/>
    <property type="molecule type" value="Genomic_DNA"/>
</dbReference>
<reference evidence="4" key="1">
    <citation type="submission" date="2015-09" db="EMBL/GenBank/DDBJ databases">
        <title>Draft Genome Sequences of Two Novel Amoeba-resistant Intranuclear Bacteria, Candidatus Berkiella cookevillensis and Candidatus Berkiella aquae.</title>
        <authorList>
            <person name="Mehari Y.T."/>
            <person name="Arivett B.A."/>
            <person name="Farone A.L."/>
            <person name="Gunderson J.H."/>
            <person name="Farone M.B."/>
        </authorList>
    </citation>
    <scope>NUCLEOTIDE SEQUENCE [LARGE SCALE GENOMIC DNA]</scope>
    <source>
        <strain evidence="4">HT99</strain>
    </source>
</reference>
<reference evidence="5" key="2">
    <citation type="journal article" date="2016" name="Genome Announc.">
        <title>Draft Genome Sequences of Two Novel Amoeba-Resistant Intranuclear Bacteria, 'Candidatus Berkiella cookevillensis' and 'Candidatus Berkiella aquae'.</title>
        <authorList>
            <person name="Mehari Y.T."/>
            <person name="Arivett B.A."/>
            <person name="Farone A.L."/>
            <person name="Gunderson J.H."/>
            <person name="Farone M.B."/>
        </authorList>
    </citation>
    <scope>NUCLEOTIDE SEQUENCE</scope>
    <source>
        <strain evidence="5">HT99</strain>
    </source>
</reference>
<feature type="coiled-coil region" evidence="1">
    <location>
        <begin position="107"/>
        <end position="150"/>
    </location>
</feature>
<gene>
    <name evidence="5" type="ORF">HT99x_012275</name>
    <name evidence="4" type="ORF">HT99x_02426</name>
</gene>
<reference evidence="5" key="3">
    <citation type="submission" date="2021-06" db="EMBL/GenBank/DDBJ databases">
        <title>Genomic Description and Analysis of Intracellular Bacteria, Candidatus Berkiella cookevillensis and Candidatus Berkiella aquae.</title>
        <authorList>
            <person name="Kidane D.T."/>
            <person name="Mehari Y.T."/>
            <person name="Rice F.C."/>
            <person name="Arivett B.A."/>
            <person name="Farone A.L."/>
            <person name="Berk S.G."/>
            <person name="Farone M.B."/>
        </authorList>
    </citation>
    <scope>NUCLEOTIDE SEQUENCE</scope>
    <source>
        <strain evidence="5">HT99</strain>
    </source>
</reference>
<name>A0A0Q9YIS3_9GAMM</name>
<organism evidence="4">
    <name type="scientific">Candidatus Berkiella aquae</name>
    <dbReference type="NCBI Taxonomy" id="295108"/>
    <lineage>
        <taxon>Bacteria</taxon>
        <taxon>Pseudomonadati</taxon>
        <taxon>Pseudomonadota</taxon>
        <taxon>Gammaproteobacteria</taxon>
        <taxon>Candidatus Berkiellales</taxon>
        <taxon>Candidatus Berkiellaceae</taxon>
        <taxon>Candidatus Berkiella</taxon>
    </lineage>
</organism>
<keyword evidence="1" id="KW-0175">Coiled coil</keyword>
<accession>A0A0Q9YIS3</accession>
<feature type="region of interest" description="Disordered" evidence="2">
    <location>
        <begin position="154"/>
        <end position="194"/>
    </location>
</feature>
<dbReference type="AlphaFoldDB" id="A0A0Q9YIS3"/>
<sequence length="194" mass="22529">MAKQKQPRTRLQQNTGWAATYWRWIKSFFTNQWEIYQPQVATFTNYTSAAGSATSTFMLTIEVMPIAMAVITVIAAAPVLNFLVPELLFSPFFYVPAIIGISIMAGYMKYQELMERAKLDRQIHQNQLINEKLEQAVASLEKELALTQRVLHKHVKPRDKSRTLSTQDQKRSANKLKTVPQKETRPRPKRRKRY</sequence>
<evidence type="ECO:0000256" key="2">
    <source>
        <dbReference type="SAM" id="MobiDB-lite"/>
    </source>
</evidence>
<protein>
    <submittedName>
        <fullName evidence="4">Uncharacterized protein</fullName>
    </submittedName>
</protein>
<feature type="transmembrane region" description="Helical" evidence="3">
    <location>
        <begin position="89"/>
        <end position="108"/>
    </location>
</feature>
<evidence type="ECO:0000256" key="1">
    <source>
        <dbReference type="SAM" id="Coils"/>
    </source>
</evidence>
<feature type="transmembrane region" description="Helical" evidence="3">
    <location>
        <begin position="63"/>
        <end position="83"/>
    </location>
</feature>
<comment type="caution">
    <text evidence="4">The sequence shown here is derived from an EMBL/GenBank/DDBJ whole genome shotgun (WGS) entry which is preliminary data.</text>
</comment>
<evidence type="ECO:0000313" key="6">
    <source>
        <dbReference type="Proteomes" id="UP000051497"/>
    </source>
</evidence>
<dbReference type="RefSeq" id="WP_075067037.1">
    <property type="nucleotide sequence ID" value="NZ_LKAJ02000001.1"/>
</dbReference>
<proteinExistence type="predicted"/>
<keyword evidence="3" id="KW-0812">Transmembrane</keyword>
<evidence type="ECO:0000313" key="5">
    <source>
        <dbReference type="EMBL" id="MCS5712211.1"/>
    </source>
</evidence>
<dbReference type="STRING" id="295108.HT99x_02426"/>